<proteinExistence type="predicted"/>
<evidence type="ECO:0000313" key="2">
    <source>
        <dbReference type="EMBL" id="PHH72362.1"/>
    </source>
</evidence>
<evidence type="ECO:0000256" key="1">
    <source>
        <dbReference type="SAM" id="SignalP"/>
    </source>
</evidence>
<name>A0A2C5YYC0_9HYPO</name>
<dbReference type="AlphaFoldDB" id="A0A2C5YYC0"/>
<evidence type="ECO:0000313" key="3">
    <source>
        <dbReference type="Proteomes" id="UP000226431"/>
    </source>
</evidence>
<protein>
    <submittedName>
        <fullName evidence="2">Uncharacterized protein</fullName>
    </submittedName>
</protein>
<feature type="chain" id="PRO_5012903182" evidence="1">
    <location>
        <begin position="19"/>
        <end position="569"/>
    </location>
</feature>
<accession>A0A2C5YYC0</accession>
<feature type="signal peptide" evidence="1">
    <location>
        <begin position="1"/>
        <end position="18"/>
    </location>
</feature>
<dbReference type="EMBL" id="NJES01000426">
    <property type="protein sequence ID" value="PHH72362.1"/>
    <property type="molecule type" value="Genomic_DNA"/>
</dbReference>
<keyword evidence="3" id="KW-1185">Reference proteome</keyword>
<organism evidence="2 3">
    <name type="scientific">Ophiocordyceps camponoti-rufipedis</name>
    <dbReference type="NCBI Taxonomy" id="2004952"/>
    <lineage>
        <taxon>Eukaryota</taxon>
        <taxon>Fungi</taxon>
        <taxon>Dikarya</taxon>
        <taxon>Ascomycota</taxon>
        <taxon>Pezizomycotina</taxon>
        <taxon>Sordariomycetes</taxon>
        <taxon>Hypocreomycetidae</taxon>
        <taxon>Hypocreales</taxon>
        <taxon>Ophiocordycipitaceae</taxon>
        <taxon>Ophiocordyceps</taxon>
    </lineage>
</organism>
<gene>
    <name evidence="2" type="ORF">CDD80_4587</name>
</gene>
<keyword evidence="1" id="KW-0732">Signal</keyword>
<comment type="caution">
    <text evidence="2">The sequence shown here is derived from an EMBL/GenBank/DDBJ whole genome shotgun (WGS) entry which is preliminary data.</text>
</comment>
<reference evidence="2 3" key="1">
    <citation type="submission" date="2017-06" db="EMBL/GenBank/DDBJ databases">
        <title>Ant-infecting Ophiocordyceps genomes reveal a high diversity of potential behavioral manipulation genes and a possible major role for enterotoxins.</title>
        <authorList>
            <person name="De Bekker C."/>
            <person name="Evans H.C."/>
            <person name="Brachmann A."/>
            <person name="Hughes D.P."/>
        </authorList>
    </citation>
    <scope>NUCLEOTIDE SEQUENCE [LARGE SCALE GENOMIC DNA]</scope>
    <source>
        <strain evidence="2 3">Map16</strain>
    </source>
</reference>
<sequence>MIPLSALAITTLALLATAEKLPEYQGCAETQSCKWQDTEPYNYYYEARRWYMTCADRVLYAALEFHRAKTNITDVTICESLSHYFKMKGEAVVRCNLLVVEEEKPCVEGPQGSTSFQILSGLVGLHNSIATVYKTFASIREQLIKDKVLSYFVHVFFRVRDNEVDPFPDEHVRQFATIGVSMALLNNMHKAIEFHEPWHHYDPDESNGQISQFLAVYFKHRVWKITRETPVVVDKSRKIEAQMKRILITQERMIMDIHKDLFSGTETSVSLVTMLLRSGKFTRSKKPNLKDLESRIKGLFYAMLVPYAWRLSGQHQVLIDTGIKCSSSLNFWMWQQSQWRYGSKAWKFMGPDLSFGTVDTCFIDRRYVLATPRFLGPSRRCGFEDPWRLPEKWCKLNLTALPGDISLYPHQRRWTEPTGDSQLMGDFSNVLDIIIKHQENFLRPKWQEMELFDLVASAVTLHNASVHKNNHRVRGDPWMMVPSEKPERAAEDMPLPDFEKYFYMVHWHSVITAKAIFLPGLIDIPVCSMETVRKNWAFADVYPRRWPCDAPYNGTEGNPQENSTLTSYG</sequence>
<dbReference type="OrthoDB" id="73875at2759"/>
<dbReference type="Proteomes" id="UP000226431">
    <property type="component" value="Unassembled WGS sequence"/>
</dbReference>